<evidence type="ECO:0000313" key="3">
    <source>
        <dbReference type="EnsemblPlants" id="cds.evm.model.02.678"/>
    </source>
</evidence>
<sequence length="227" mass="25950">MNINMPLKRRMKFRRRGRDTFYANFKYERVPTFCFICGIMGHSERFCGKLYDTLAYQIDKPYSIDMRAPSRRHNFLVASPWLRTAKPATTFGTEAGEDGDQETNSFPQSKATFTPRSNPNKAKNIVNDIPEVNDRDLRDIDLNVVREKTNQGIVIHSNDSTFMYDADLTILDLKRKRAEVVSKNIPRVGEEVMDQPIIPNNGIFVNVDVFSKNGYVVGSGFEAHQSS</sequence>
<proteinExistence type="predicted"/>
<keyword evidence="4" id="KW-1185">Reference proteome</keyword>
<dbReference type="EnsemblPlants" id="evm.model.02.678">
    <property type="protein sequence ID" value="cds.evm.model.02.678"/>
    <property type="gene ID" value="evm.TU.02.678"/>
</dbReference>
<evidence type="ECO:0000259" key="2">
    <source>
        <dbReference type="Pfam" id="PF14392"/>
    </source>
</evidence>
<dbReference type="EMBL" id="UZAU01000128">
    <property type="status" value="NOT_ANNOTATED_CDS"/>
    <property type="molecule type" value="Genomic_DNA"/>
</dbReference>
<name>A0A803P229_CANSA</name>
<reference evidence="3" key="1">
    <citation type="submission" date="2018-11" db="EMBL/GenBank/DDBJ databases">
        <authorList>
            <person name="Grassa J C."/>
        </authorList>
    </citation>
    <scope>NUCLEOTIDE SEQUENCE [LARGE SCALE GENOMIC DNA]</scope>
</reference>
<dbReference type="InterPro" id="IPR025836">
    <property type="entry name" value="Zn_knuckle_CX2CX4HX4C"/>
</dbReference>
<organism evidence="3 4">
    <name type="scientific">Cannabis sativa</name>
    <name type="common">Hemp</name>
    <name type="synonym">Marijuana</name>
    <dbReference type="NCBI Taxonomy" id="3483"/>
    <lineage>
        <taxon>Eukaryota</taxon>
        <taxon>Viridiplantae</taxon>
        <taxon>Streptophyta</taxon>
        <taxon>Embryophyta</taxon>
        <taxon>Tracheophyta</taxon>
        <taxon>Spermatophyta</taxon>
        <taxon>Magnoliopsida</taxon>
        <taxon>eudicotyledons</taxon>
        <taxon>Gunneridae</taxon>
        <taxon>Pentapetalae</taxon>
        <taxon>rosids</taxon>
        <taxon>fabids</taxon>
        <taxon>Rosales</taxon>
        <taxon>Cannabaceae</taxon>
        <taxon>Cannabis</taxon>
    </lineage>
</organism>
<evidence type="ECO:0000313" key="4">
    <source>
        <dbReference type="Proteomes" id="UP000596661"/>
    </source>
</evidence>
<feature type="domain" description="Zinc knuckle CX2CX4HX4C" evidence="2">
    <location>
        <begin position="2"/>
        <end position="48"/>
    </location>
</feature>
<reference evidence="3" key="2">
    <citation type="submission" date="2021-03" db="UniProtKB">
        <authorList>
            <consortium name="EnsemblPlants"/>
        </authorList>
    </citation>
    <scope>IDENTIFICATION</scope>
</reference>
<feature type="region of interest" description="Disordered" evidence="1">
    <location>
        <begin position="90"/>
        <end position="124"/>
    </location>
</feature>
<protein>
    <recommendedName>
        <fullName evidence="2">Zinc knuckle CX2CX4HX4C domain-containing protein</fullName>
    </recommendedName>
</protein>
<dbReference type="AlphaFoldDB" id="A0A803P229"/>
<dbReference type="Pfam" id="PF14392">
    <property type="entry name" value="zf-CCHC_4"/>
    <property type="match status" value="1"/>
</dbReference>
<evidence type="ECO:0000256" key="1">
    <source>
        <dbReference type="SAM" id="MobiDB-lite"/>
    </source>
</evidence>
<dbReference type="Proteomes" id="UP000596661">
    <property type="component" value="Chromosome 2"/>
</dbReference>
<accession>A0A803P229</accession>
<dbReference type="Gramene" id="evm.model.02.678">
    <property type="protein sequence ID" value="cds.evm.model.02.678"/>
    <property type="gene ID" value="evm.TU.02.678"/>
</dbReference>
<feature type="compositionally biased region" description="Polar residues" evidence="1">
    <location>
        <begin position="102"/>
        <end position="121"/>
    </location>
</feature>